<keyword evidence="2" id="KW-1185">Reference proteome</keyword>
<evidence type="ECO:0000313" key="1">
    <source>
        <dbReference type="EMBL" id="KRG54324.1"/>
    </source>
</evidence>
<sequence length="204" mass="22073">MKAQSIRARASHDVHWSRPALGVGWEFAPGMEAAPGTGYGVADGHGGHRLHGSHDMKLALKWELPDVLPASLDWAVEPEIVLPTGSRSAGMGGEGTDIAVPLRVSRQQERMLATARLAWVKTPGEDAGWSAGALVECETAPALWLGLELLHEAPGPTEAFRRGSLGFRREHSPRLLVFGALGRSRRRSADDEHSVRVGFEYAFN</sequence>
<protein>
    <submittedName>
        <fullName evidence="1">Uncharacterized protein</fullName>
    </submittedName>
</protein>
<dbReference type="RefSeq" id="WP_055766720.1">
    <property type="nucleotide sequence ID" value="NZ_LDJG01000032.1"/>
</dbReference>
<reference evidence="1 2" key="1">
    <citation type="submission" date="2015-05" db="EMBL/GenBank/DDBJ databases">
        <title>Genome sequencing and analysis of members of genus Stenotrophomonas.</title>
        <authorList>
            <person name="Patil P.P."/>
            <person name="Midha S."/>
            <person name="Patil P.B."/>
        </authorList>
    </citation>
    <scope>NUCLEOTIDE SEQUENCE [LARGE SCALE GENOMIC DNA]</scope>
    <source>
        <strain evidence="1 2">DSM 12575</strain>
    </source>
</reference>
<comment type="caution">
    <text evidence="1">The sequence shown here is derived from an EMBL/GenBank/DDBJ whole genome shotgun (WGS) entry which is preliminary data.</text>
</comment>
<gene>
    <name evidence="1" type="ORF">ABB22_16255</name>
</gene>
<name>A0ABR5NG09_9GAMM</name>
<accession>A0ABR5NG09</accession>
<dbReference type="Proteomes" id="UP000050902">
    <property type="component" value="Unassembled WGS sequence"/>
</dbReference>
<dbReference type="EMBL" id="LDJG01000032">
    <property type="protein sequence ID" value="KRG54324.1"/>
    <property type="molecule type" value="Genomic_DNA"/>
</dbReference>
<organism evidence="1 2">
    <name type="scientific">Stenotrophomonas nitritireducens</name>
    <dbReference type="NCBI Taxonomy" id="83617"/>
    <lineage>
        <taxon>Bacteria</taxon>
        <taxon>Pseudomonadati</taxon>
        <taxon>Pseudomonadota</taxon>
        <taxon>Gammaproteobacteria</taxon>
        <taxon>Lysobacterales</taxon>
        <taxon>Lysobacteraceae</taxon>
        <taxon>Stenotrophomonas</taxon>
    </lineage>
</organism>
<proteinExistence type="predicted"/>
<evidence type="ECO:0000313" key="2">
    <source>
        <dbReference type="Proteomes" id="UP000050902"/>
    </source>
</evidence>